<name>A0ABN9VPN2_9DINO</name>
<sequence>ACGTDIEGLQSIKDILFPEEKSQISFKEMYEVLLHLRRGKPASVTDVVNLRELFRRRTQELKELFLQRRFLADHGGGFVGPEEAMVAFEQARVHRPLDRVAYHLFNAMNPWSKFGPEELFNESQVIGQLYSRSFPPGVREEAVARARARHGEDRDLNLKRKEASKRAEREGKKLHALSSLDCT</sequence>
<feature type="compositionally biased region" description="Basic and acidic residues" evidence="1">
    <location>
        <begin position="159"/>
        <end position="173"/>
    </location>
</feature>
<evidence type="ECO:0000256" key="1">
    <source>
        <dbReference type="SAM" id="MobiDB-lite"/>
    </source>
</evidence>
<gene>
    <name evidence="2" type="ORF">PCOR1329_LOCUS59992</name>
</gene>
<reference evidence="2" key="1">
    <citation type="submission" date="2023-10" db="EMBL/GenBank/DDBJ databases">
        <authorList>
            <person name="Chen Y."/>
            <person name="Shah S."/>
            <person name="Dougan E. K."/>
            <person name="Thang M."/>
            <person name="Chan C."/>
        </authorList>
    </citation>
    <scope>NUCLEOTIDE SEQUENCE [LARGE SCALE GENOMIC DNA]</scope>
</reference>
<organism evidence="2 3">
    <name type="scientific">Prorocentrum cordatum</name>
    <dbReference type="NCBI Taxonomy" id="2364126"/>
    <lineage>
        <taxon>Eukaryota</taxon>
        <taxon>Sar</taxon>
        <taxon>Alveolata</taxon>
        <taxon>Dinophyceae</taxon>
        <taxon>Prorocentrales</taxon>
        <taxon>Prorocentraceae</taxon>
        <taxon>Prorocentrum</taxon>
    </lineage>
</organism>
<protein>
    <submittedName>
        <fullName evidence="2">Uncharacterized protein</fullName>
    </submittedName>
</protein>
<dbReference type="EMBL" id="CAUYUJ010017498">
    <property type="protein sequence ID" value="CAK0875293.1"/>
    <property type="molecule type" value="Genomic_DNA"/>
</dbReference>
<dbReference type="Proteomes" id="UP001189429">
    <property type="component" value="Unassembled WGS sequence"/>
</dbReference>
<feature type="region of interest" description="Disordered" evidence="1">
    <location>
        <begin position="159"/>
        <end position="183"/>
    </location>
</feature>
<keyword evidence="3" id="KW-1185">Reference proteome</keyword>
<feature type="non-terminal residue" evidence="2">
    <location>
        <position position="1"/>
    </location>
</feature>
<comment type="caution">
    <text evidence="2">The sequence shown here is derived from an EMBL/GenBank/DDBJ whole genome shotgun (WGS) entry which is preliminary data.</text>
</comment>
<accession>A0ABN9VPN2</accession>
<evidence type="ECO:0000313" key="3">
    <source>
        <dbReference type="Proteomes" id="UP001189429"/>
    </source>
</evidence>
<evidence type="ECO:0000313" key="2">
    <source>
        <dbReference type="EMBL" id="CAK0875293.1"/>
    </source>
</evidence>
<proteinExistence type="predicted"/>